<dbReference type="Proteomes" id="UP000012073">
    <property type="component" value="Unassembled WGS sequence"/>
</dbReference>
<name>R7Q5E9_CHOCR</name>
<evidence type="ECO:0000313" key="2">
    <source>
        <dbReference type="EMBL" id="CDF32591.1"/>
    </source>
</evidence>
<evidence type="ECO:0000256" key="1">
    <source>
        <dbReference type="SAM" id="MobiDB-lite"/>
    </source>
</evidence>
<accession>R7Q5E9</accession>
<gene>
    <name evidence="2" type="ORF">CHC_T00008203001</name>
</gene>
<feature type="compositionally biased region" description="Polar residues" evidence="1">
    <location>
        <begin position="263"/>
        <end position="273"/>
    </location>
</feature>
<feature type="region of interest" description="Disordered" evidence="1">
    <location>
        <begin position="179"/>
        <end position="232"/>
    </location>
</feature>
<dbReference type="EMBL" id="HG001524">
    <property type="protein sequence ID" value="CDF32591.1"/>
    <property type="molecule type" value="Genomic_DNA"/>
</dbReference>
<dbReference type="Gramene" id="CDF32591">
    <property type="protein sequence ID" value="CDF32591"/>
    <property type="gene ID" value="CHC_T00008203001"/>
</dbReference>
<protein>
    <submittedName>
        <fullName evidence="2">Uncharacterized protein</fullName>
    </submittedName>
</protein>
<dbReference type="GeneID" id="17320079"/>
<dbReference type="KEGG" id="ccp:CHC_T00008203001"/>
<keyword evidence="3" id="KW-1185">Reference proteome</keyword>
<dbReference type="RefSeq" id="XP_005712362.1">
    <property type="nucleotide sequence ID" value="XM_005712305.1"/>
</dbReference>
<feature type="compositionally biased region" description="Basic and acidic residues" evidence="1">
    <location>
        <begin position="179"/>
        <end position="211"/>
    </location>
</feature>
<feature type="region of interest" description="Disordered" evidence="1">
    <location>
        <begin position="259"/>
        <end position="310"/>
    </location>
</feature>
<dbReference type="AlphaFoldDB" id="R7Q5E9"/>
<proteinExistence type="predicted"/>
<organism evidence="2 3">
    <name type="scientific">Chondrus crispus</name>
    <name type="common">Carrageen Irish moss</name>
    <name type="synonym">Polymorpha crispa</name>
    <dbReference type="NCBI Taxonomy" id="2769"/>
    <lineage>
        <taxon>Eukaryota</taxon>
        <taxon>Rhodophyta</taxon>
        <taxon>Florideophyceae</taxon>
        <taxon>Rhodymeniophycidae</taxon>
        <taxon>Gigartinales</taxon>
        <taxon>Gigartinaceae</taxon>
        <taxon>Chondrus</taxon>
    </lineage>
</organism>
<evidence type="ECO:0000313" key="3">
    <source>
        <dbReference type="Proteomes" id="UP000012073"/>
    </source>
</evidence>
<feature type="compositionally biased region" description="Basic residues" evidence="1">
    <location>
        <begin position="212"/>
        <end position="226"/>
    </location>
</feature>
<feature type="compositionally biased region" description="Low complexity" evidence="1">
    <location>
        <begin position="139"/>
        <end position="149"/>
    </location>
</feature>
<sequence length="310" mass="33571">MRALGSSVLRKLLRAYYDPNLGDVTMDLIFAMAMDDAVLKMASRWAASDAVIDAVESEGAVPVAEAEAGGDGDSGELEAMAEALEERIAASRVHGTEGSLSSVSNLGGQVLADADLKIMDQTSPVQSSEDARVDAILGSESSSADSASDGTNQTEWARVERTKESERLLAMQEALHKARQLDRARERQAEKERLTEEELLDQRMRDEELARHSLRGSHMSQRHSRGSSRAASFRAHVDSLGPQRGTMARAVNEDDILERESMRGSQRRGSYSTLGEREGMGLVRSGASGTTEGSYAGGSFASSHRDSMRY</sequence>
<reference evidence="3" key="1">
    <citation type="journal article" date="2013" name="Proc. Natl. Acad. Sci. U.S.A.">
        <title>Genome structure and metabolic features in the red seaweed Chondrus crispus shed light on evolution of the Archaeplastida.</title>
        <authorList>
            <person name="Collen J."/>
            <person name="Porcel B."/>
            <person name="Carre W."/>
            <person name="Ball S.G."/>
            <person name="Chaparro C."/>
            <person name="Tonon T."/>
            <person name="Barbeyron T."/>
            <person name="Michel G."/>
            <person name="Noel B."/>
            <person name="Valentin K."/>
            <person name="Elias M."/>
            <person name="Artiguenave F."/>
            <person name="Arun A."/>
            <person name="Aury J.M."/>
            <person name="Barbosa-Neto J.F."/>
            <person name="Bothwell J.H."/>
            <person name="Bouget F.Y."/>
            <person name="Brillet L."/>
            <person name="Cabello-Hurtado F."/>
            <person name="Capella-Gutierrez S."/>
            <person name="Charrier B."/>
            <person name="Cladiere L."/>
            <person name="Cock J.M."/>
            <person name="Coelho S.M."/>
            <person name="Colleoni C."/>
            <person name="Czjzek M."/>
            <person name="Da Silva C."/>
            <person name="Delage L."/>
            <person name="Denoeud F."/>
            <person name="Deschamps P."/>
            <person name="Dittami S.M."/>
            <person name="Gabaldon T."/>
            <person name="Gachon C.M."/>
            <person name="Groisillier A."/>
            <person name="Herve C."/>
            <person name="Jabbari K."/>
            <person name="Katinka M."/>
            <person name="Kloareg B."/>
            <person name="Kowalczyk N."/>
            <person name="Labadie K."/>
            <person name="Leblanc C."/>
            <person name="Lopez P.J."/>
            <person name="McLachlan D.H."/>
            <person name="Meslet-Cladiere L."/>
            <person name="Moustafa A."/>
            <person name="Nehr Z."/>
            <person name="Nyvall Collen P."/>
            <person name="Panaud O."/>
            <person name="Partensky F."/>
            <person name="Poulain J."/>
            <person name="Rensing S.A."/>
            <person name="Rousvoal S."/>
            <person name="Samson G."/>
            <person name="Symeonidi A."/>
            <person name="Weissenbach J."/>
            <person name="Zambounis A."/>
            <person name="Wincker P."/>
            <person name="Boyen C."/>
        </authorList>
    </citation>
    <scope>NUCLEOTIDE SEQUENCE [LARGE SCALE GENOMIC DNA]</scope>
    <source>
        <strain evidence="3">cv. Stackhouse</strain>
    </source>
</reference>
<feature type="region of interest" description="Disordered" evidence="1">
    <location>
        <begin position="138"/>
        <end position="157"/>
    </location>
</feature>